<evidence type="ECO:0000256" key="1">
    <source>
        <dbReference type="SAM" id="Coils"/>
    </source>
</evidence>
<protein>
    <submittedName>
        <fullName evidence="3">Transposase</fullName>
    </submittedName>
</protein>
<keyword evidence="4" id="KW-1185">Reference proteome</keyword>
<evidence type="ECO:0000313" key="3">
    <source>
        <dbReference type="EMBL" id="RID81680.1"/>
    </source>
</evidence>
<organism evidence="3 4">
    <name type="scientific">Mesobacillus zeae</name>
    <dbReference type="NCBI Taxonomy" id="1917180"/>
    <lineage>
        <taxon>Bacteria</taxon>
        <taxon>Bacillati</taxon>
        <taxon>Bacillota</taxon>
        <taxon>Bacilli</taxon>
        <taxon>Bacillales</taxon>
        <taxon>Bacillaceae</taxon>
        <taxon>Mesobacillus</taxon>
    </lineage>
</organism>
<feature type="region of interest" description="Disordered" evidence="2">
    <location>
        <begin position="1"/>
        <end position="26"/>
    </location>
</feature>
<dbReference type="InterPro" id="IPR046229">
    <property type="entry name" value="TnpC-like"/>
</dbReference>
<evidence type="ECO:0000313" key="4">
    <source>
        <dbReference type="Proteomes" id="UP000265816"/>
    </source>
</evidence>
<keyword evidence="1" id="KW-0175">Coiled coil</keyword>
<dbReference type="Proteomes" id="UP000265816">
    <property type="component" value="Unassembled WGS sequence"/>
</dbReference>
<gene>
    <name evidence="3" type="ORF">D1970_21085</name>
</gene>
<dbReference type="RefSeq" id="WP_119114823.1">
    <property type="nucleotide sequence ID" value="NZ_CBCSEO010000034.1"/>
</dbReference>
<dbReference type="EMBL" id="QWVT01000050">
    <property type="protein sequence ID" value="RID81680.1"/>
    <property type="molecule type" value="Genomic_DNA"/>
</dbReference>
<sequence length="131" mass="15789">MANFNREEQIRHLHEERKRKTKEKVENAIRRLTKDSKAINFNSIAKEVGVTKTTLYNHPELRERIDFLRNQQEKAYQNSRTKRDENNQNAMIASLRRRIEKLEAKIKELEEENKQLREEENIKLAGLFKEL</sequence>
<proteinExistence type="predicted"/>
<dbReference type="AlphaFoldDB" id="A0A398B135"/>
<accession>A0A398B135</accession>
<reference evidence="3 4" key="1">
    <citation type="submission" date="2018-08" db="EMBL/GenBank/DDBJ databases">
        <title>Bacillus jemisoniae sp. nov., Bacillus chryseoplanitiae sp. nov., Bacillus resnikiae sp. nov., and Bacillus frankliniae sp. nov., isolated from Viking spacecraft and associated surfaces.</title>
        <authorList>
            <person name="Seuylemezian A."/>
            <person name="Vaishampayan P."/>
        </authorList>
    </citation>
    <scope>NUCLEOTIDE SEQUENCE [LARGE SCALE GENOMIC DNA]</scope>
    <source>
        <strain evidence="3 4">JJ-247</strain>
    </source>
</reference>
<feature type="coiled-coil region" evidence="1">
    <location>
        <begin position="85"/>
        <end position="126"/>
    </location>
</feature>
<name>A0A398B135_9BACI</name>
<dbReference type="OrthoDB" id="1707883at2"/>
<evidence type="ECO:0000256" key="2">
    <source>
        <dbReference type="SAM" id="MobiDB-lite"/>
    </source>
</evidence>
<comment type="caution">
    <text evidence="3">The sequence shown here is derived from an EMBL/GenBank/DDBJ whole genome shotgun (WGS) entry which is preliminary data.</text>
</comment>
<dbReference type="Pfam" id="PF19776">
    <property type="entry name" value="DUF6262"/>
    <property type="match status" value="1"/>
</dbReference>